<dbReference type="Proteomes" id="UP001056120">
    <property type="component" value="Linkage Group LG26"/>
</dbReference>
<sequence>MGRGGEVGSNNIIFKGLIGLGRDRLQTKQWRLDHFQLLSGRVAHVHISVAATFGLEVWYYSDCRGYHPDCRVYHSDCRVAHMMALSWYNWETLYGYFHDLQIVNCPWGLFGWACWLKEDKIRAGITSGAWLNLDGRAEYKLDLAWCNAQGDNWFLEWSTYIDPTVMFWGLWGHGVNMMELALNFYFWMWIESLHYHRKGDRRYDYFSWNIVLYYYFRMCKLDVCLCHVSYARCKKYSYRSPHCHTIRYQFLPFLYSRDGTLYVVWGHFWGLDIMVKAKVKLSQGARV</sequence>
<reference evidence="2" key="1">
    <citation type="journal article" date="2022" name="Mol. Ecol. Resour.">
        <title>The genomes of chicory, endive, great burdock and yacon provide insights into Asteraceae palaeo-polyploidization history and plant inulin production.</title>
        <authorList>
            <person name="Fan W."/>
            <person name="Wang S."/>
            <person name="Wang H."/>
            <person name="Wang A."/>
            <person name="Jiang F."/>
            <person name="Liu H."/>
            <person name="Zhao H."/>
            <person name="Xu D."/>
            <person name="Zhang Y."/>
        </authorList>
    </citation>
    <scope>NUCLEOTIDE SEQUENCE [LARGE SCALE GENOMIC DNA]</scope>
    <source>
        <strain evidence="2">cv. Yunnan</strain>
    </source>
</reference>
<dbReference type="EMBL" id="CM042043">
    <property type="protein sequence ID" value="KAI3693639.1"/>
    <property type="molecule type" value="Genomic_DNA"/>
</dbReference>
<accession>A0ACB8Z8P0</accession>
<name>A0ACB8Z8P0_9ASTR</name>
<comment type="caution">
    <text evidence="1">The sequence shown here is derived from an EMBL/GenBank/DDBJ whole genome shotgun (WGS) entry which is preliminary data.</text>
</comment>
<gene>
    <name evidence="1" type="ORF">L1987_76587</name>
</gene>
<protein>
    <submittedName>
        <fullName evidence="1">Uncharacterized protein</fullName>
    </submittedName>
</protein>
<organism evidence="1 2">
    <name type="scientific">Smallanthus sonchifolius</name>
    <dbReference type="NCBI Taxonomy" id="185202"/>
    <lineage>
        <taxon>Eukaryota</taxon>
        <taxon>Viridiplantae</taxon>
        <taxon>Streptophyta</taxon>
        <taxon>Embryophyta</taxon>
        <taxon>Tracheophyta</taxon>
        <taxon>Spermatophyta</taxon>
        <taxon>Magnoliopsida</taxon>
        <taxon>eudicotyledons</taxon>
        <taxon>Gunneridae</taxon>
        <taxon>Pentapetalae</taxon>
        <taxon>asterids</taxon>
        <taxon>campanulids</taxon>
        <taxon>Asterales</taxon>
        <taxon>Asteraceae</taxon>
        <taxon>Asteroideae</taxon>
        <taxon>Heliantheae alliance</taxon>
        <taxon>Millerieae</taxon>
        <taxon>Smallanthus</taxon>
    </lineage>
</organism>
<proteinExistence type="predicted"/>
<evidence type="ECO:0000313" key="1">
    <source>
        <dbReference type="EMBL" id="KAI3693639.1"/>
    </source>
</evidence>
<keyword evidence="2" id="KW-1185">Reference proteome</keyword>
<reference evidence="1 2" key="2">
    <citation type="journal article" date="2022" name="Mol. Ecol. Resour.">
        <title>The genomes of chicory, endive, great burdock and yacon provide insights into Asteraceae paleo-polyploidization history and plant inulin production.</title>
        <authorList>
            <person name="Fan W."/>
            <person name="Wang S."/>
            <person name="Wang H."/>
            <person name="Wang A."/>
            <person name="Jiang F."/>
            <person name="Liu H."/>
            <person name="Zhao H."/>
            <person name="Xu D."/>
            <person name="Zhang Y."/>
        </authorList>
    </citation>
    <scope>NUCLEOTIDE SEQUENCE [LARGE SCALE GENOMIC DNA]</scope>
    <source>
        <strain evidence="2">cv. Yunnan</strain>
        <tissue evidence="1">Leaves</tissue>
    </source>
</reference>
<evidence type="ECO:0000313" key="2">
    <source>
        <dbReference type="Proteomes" id="UP001056120"/>
    </source>
</evidence>